<dbReference type="EMBL" id="OD572812">
    <property type="protein sequence ID" value="CAD7449884.1"/>
    <property type="molecule type" value="Genomic_DNA"/>
</dbReference>
<name>A0A7R9I863_9NEOP</name>
<gene>
    <name evidence="1" type="ORF">TBIB3V08_LOCUS12157</name>
</gene>
<reference evidence="1" key="1">
    <citation type="submission" date="2020-11" db="EMBL/GenBank/DDBJ databases">
        <authorList>
            <person name="Tran Van P."/>
        </authorList>
    </citation>
    <scope>NUCLEOTIDE SEQUENCE</scope>
</reference>
<protein>
    <submittedName>
        <fullName evidence="1">Uncharacterized protein</fullName>
    </submittedName>
</protein>
<evidence type="ECO:0000313" key="1">
    <source>
        <dbReference type="EMBL" id="CAD7449884.1"/>
    </source>
</evidence>
<dbReference type="AlphaFoldDB" id="A0A7R9I863"/>
<accession>A0A7R9I863</accession>
<proteinExistence type="predicted"/>
<organism evidence="1">
    <name type="scientific">Timema bartmani</name>
    <dbReference type="NCBI Taxonomy" id="61472"/>
    <lineage>
        <taxon>Eukaryota</taxon>
        <taxon>Metazoa</taxon>
        <taxon>Ecdysozoa</taxon>
        <taxon>Arthropoda</taxon>
        <taxon>Hexapoda</taxon>
        <taxon>Insecta</taxon>
        <taxon>Pterygota</taxon>
        <taxon>Neoptera</taxon>
        <taxon>Polyneoptera</taxon>
        <taxon>Phasmatodea</taxon>
        <taxon>Timematodea</taxon>
        <taxon>Timematoidea</taxon>
        <taxon>Timematidae</taxon>
        <taxon>Timema</taxon>
    </lineage>
</organism>
<sequence>MSNLLSQSLYGHIQMWHLQYLTLKMVKMLKMLTKL</sequence>